<accession>A0A3E4MPA8</accession>
<proteinExistence type="predicted"/>
<protein>
    <submittedName>
        <fullName evidence="1">Uncharacterized protein</fullName>
    </submittedName>
</protein>
<reference evidence="1 2" key="1">
    <citation type="submission" date="2018-08" db="EMBL/GenBank/DDBJ databases">
        <title>A genome reference for cultivated species of the human gut microbiota.</title>
        <authorList>
            <person name="Zou Y."/>
            <person name="Xue W."/>
            <person name="Luo G."/>
        </authorList>
    </citation>
    <scope>NUCLEOTIDE SEQUENCE [LARGE SCALE GENOMIC DNA]</scope>
    <source>
        <strain evidence="1 2">TF10-3AC</strain>
    </source>
</reference>
<dbReference type="EMBL" id="QSQT01000041">
    <property type="protein sequence ID" value="RGK51600.1"/>
    <property type="molecule type" value="Genomic_DNA"/>
</dbReference>
<evidence type="ECO:0000313" key="1">
    <source>
        <dbReference type="EMBL" id="RGK51600.1"/>
    </source>
</evidence>
<evidence type="ECO:0000313" key="2">
    <source>
        <dbReference type="Proteomes" id="UP000260862"/>
    </source>
</evidence>
<dbReference type="Proteomes" id="UP000260862">
    <property type="component" value="Unassembled WGS sequence"/>
</dbReference>
<sequence length="157" mass="18087">MLRAKNIIYGFCTFTNPPKNKYLISLYRSEKLNVVAVFPTSRKRSGSLSPKHGKNYRGQDIVSYVFEANRCIGKKYGSDEDFSFPLVTTIPFDYCFREGEQENLLKSFESAEVVGVLSDEEYINLIYAFSKSPLTPRKYIPIFEQVLEVFFSSNKDL</sequence>
<keyword evidence="2" id="KW-1185">Reference proteome</keyword>
<name>A0A3E4MPA8_9BACT</name>
<dbReference type="AlphaFoldDB" id="A0A3E4MPA8"/>
<comment type="caution">
    <text evidence="1">The sequence shown here is derived from an EMBL/GenBank/DDBJ whole genome shotgun (WGS) entry which is preliminary data.</text>
</comment>
<dbReference type="RefSeq" id="WP_117674013.1">
    <property type="nucleotide sequence ID" value="NZ_CABOGR010000041.1"/>
</dbReference>
<organism evidence="1 2">
    <name type="scientific">Phocaeicola plebeius</name>
    <dbReference type="NCBI Taxonomy" id="310297"/>
    <lineage>
        <taxon>Bacteria</taxon>
        <taxon>Pseudomonadati</taxon>
        <taxon>Bacteroidota</taxon>
        <taxon>Bacteroidia</taxon>
        <taxon>Bacteroidales</taxon>
        <taxon>Bacteroidaceae</taxon>
        <taxon>Phocaeicola</taxon>
    </lineage>
</organism>
<gene>
    <name evidence="1" type="ORF">DXD04_15105</name>
</gene>